<evidence type="ECO:0000313" key="3">
    <source>
        <dbReference type="Proteomes" id="UP000286997"/>
    </source>
</evidence>
<dbReference type="OrthoDB" id="7993815at2"/>
<keyword evidence="3" id="KW-1185">Reference proteome</keyword>
<proteinExistence type="predicted"/>
<comment type="caution">
    <text evidence="2">The sequence shown here is derived from an EMBL/GenBank/DDBJ whole genome shotgun (WGS) entry which is preliminary data.</text>
</comment>
<keyword evidence="1" id="KW-0732">Signal</keyword>
<organism evidence="2 3">
    <name type="scientific">Methylobacterium oryzihabitans</name>
    <dbReference type="NCBI Taxonomy" id="2499852"/>
    <lineage>
        <taxon>Bacteria</taxon>
        <taxon>Pseudomonadati</taxon>
        <taxon>Pseudomonadota</taxon>
        <taxon>Alphaproteobacteria</taxon>
        <taxon>Hyphomicrobiales</taxon>
        <taxon>Methylobacteriaceae</taxon>
        <taxon>Methylobacterium</taxon>
    </lineage>
</organism>
<evidence type="ECO:0000256" key="1">
    <source>
        <dbReference type="SAM" id="SignalP"/>
    </source>
</evidence>
<name>A0A437NWF2_9HYPH</name>
<sequence length="174" mass="18317">MLVRTTALALALALSGPALAQDAGRTDLIRGLCQKDGCDEFSVAGVEPVTRAADGTLNRTRVRTFHASHQGRTAGAEEAGYVFCSTTRPAILSGQGGRFTALMIAPAATADSRETVRRNANFVALYFAICHGAEAGRAAVRDLPGTARSLGYSVAAAQSRVVQLDRAEDILVRR</sequence>
<reference evidence="2 3" key="1">
    <citation type="submission" date="2019-01" db="EMBL/GenBank/DDBJ databases">
        <authorList>
            <person name="Chen W.-M."/>
        </authorList>
    </citation>
    <scope>NUCLEOTIDE SEQUENCE [LARGE SCALE GENOMIC DNA]</scope>
    <source>
        <strain evidence="2 3">TER-1</strain>
    </source>
</reference>
<dbReference type="Proteomes" id="UP000286997">
    <property type="component" value="Unassembled WGS sequence"/>
</dbReference>
<dbReference type="AlphaFoldDB" id="A0A437NWF2"/>
<feature type="signal peptide" evidence="1">
    <location>
        <begin position="1"/>
        <end position="20"/>
    </location>
</feature>
<protein>
    <submittedName>
        <fullName evidence="2">Uncharacterized protein</fullName>
    </submittedName>
</protein>
<accession>A0A437NWF2</accession>
<feature type="chain" id="PRO_5019343987" evidence="1">
    <location>
        <begin position="21"/>
        <end position="174"/>
    </location>
</feature>
<dbReference type="RefSeq" id="WP_127733344.1">
    <property type="nucleotide sequence ID" value="NZ_SACP01000032.1"/>
</dbReference>
<evidence type="ECO:0000313" key="2">
    <source>
        <dbReference type="EMBL" id="RVU14297.1"/>
    </source>
</evidence>
<gene>
    <name evidence="2" type="ORF">EOE48_23640</name>
</gene>
<dbReference type="EMBL" id="SACP01000032">
    <property type="protein sequence ID" value="RVU14297.1"/>
    <property type="molecule type" value="Genomic_DNA"/>
</dbReference>